<feature type="domain" description="YjiS-like" evidence="1">
    <location>
        <begin position="30"/>
        <end position="60"/>
    </location>
</feature>
<keyword evidence="3" id="KW-1185">Reference proteome</keyword>
<dbReference type="AlphaFoldDB" id="A0A2M9FVR8"/>
<dbReference type="RefSeq" id="WP_109795275.1">
    <property type="nucleotide sequence ID" value="NZ_PHIG01000063.1"/>
</dbReference>
<dbReference type="OrthoDB" id="8005167at2"/>
<sequence length="73" mass="8414">MAKIIETAGPAVHHNPLSSLVDGVLRRGNTLSLWHQRQSERSQLAKLDDRLLADVGIDREAAWRESRKPFWRR</sequence>
<reference evidence="2 3" key="1">
    <citation type="submission" date="2017-11" db="EMBL/GenBank/DDBJ databases">
        <title>Draft genome sequence of Rhizobiales bacterium SY3-13.</title>
        <authorList>
            <person name="Sun C."/>
        </authorList>
    </citation>
    <scope>NUCLEOTIDE SEQUENCE [LARGE SCALE GENOMIC DNA]</scope>
    <source>
        <strain evidence="2 3">SY3-13</strain>
    </source>
</reference>
<evidence type="ECO:0000313" key="2">
    <source>
        <dbReference type="EMBL" id="PJK27562.1"/>
    </source>
</evidence>
<dbReference type="InterPro" id="IPR009506">
    <property type="entry name" value="YjiS-like"/>
</dbReference>
<organism evidence="2 3">
    <name type="scientific">Minwuia thermotolerans</name>
    <dbReference type="NCBI Taxonomy" id="2056226"/>
    <lineage>
        <taxon>Bacteria</taxon>
        <taxon>Pseudomonadati</taxon>
        <taxon>Pseudomonadota</taxon>
        <taxon>Alphaproteobacteria</taxon>
        <taxon>Minwuiales</taxon>
        <taxon>Minwuiaceae</taxon>
        <taxon>Minwuia</taxon>
    </lineage>
</organism>
<dbReference type="EMBL" id="PHIG01000063">
    <property type="protein sequence ID" value="PJK27562.1"/>
    <property type="molecule type" value="Genomic_DNA"/>
</dbReference>
<dbReference type="Proteomes" id="UP000229498">
    <property type="component" value="Unassembled WGS sequence"/>
</dbReference>
<evidence type="ECO:0000313" key="3">
    <source>
        <dbReference type="Proteomes" id="UP000229498"/>
    </source>
</evidence>
<accession>A0A2M9FVR8</accession>
<name>A0A2M9FVR8_9PROT</name>
<dbReference type="Pfam" id="PF06568">
    <property type="entry name" value="YjiS-like"/>
    <property type="match status" value="1"/>
</dbReference>
<evidence type="ECO:0000259" key="1">
    <source>
        <dbReference type="Pfam" id="PF06568"/>
    </source>
</evidence>
<protein>
    <recommendedName>
        <fullName evidence="1">YjiS-like domain-containing protein</fullName>
    </recommendedName>
</protein>
<gene>
    <name evidence="2" type="ORF">CVT23_21875</name>
</gene>
<comment type="caution">
    <text evidence="2">The sequence shown here is derived from an EMBL/GenBank/DDBJ whole genome shotgun (WGS) entry which is preliminary data.</text>
</comment>
<proteinExistence type="predicted"/>